<dbReference type="InterPro" id="IPR013321">
    <property type="entry name" value="Arc_rbn_hlx_hlx"/>
</dbReference>
<dbReference type="GO" id="GO:0006355">
    <property type="term" value="P:regulation of DNA-templated transcription"/>
    <property type="evidence" value="ECO:0007669"/>
    <property type="project" value="InterPro"/>
</dbReference>
<dbReference type="EMBL" id="CADCUI010000086">
    <property type="protein sequence ID" value="CAA9366998.1"/>
    <property type="molecule type" value="Genomic_DNA"/>
</dbReference>
<sequence length="182" mass="19414">MDIMPLVESLRRDLTSAADAAGPEARAAAERMLFALEPAMRLVVMETLSSAAAEITAELPRGVVEVRLRGRDPELVVDVPAAAPVEAAPAPAPPSDDDGEGQDDGTIARVSLRIPESVKVRAEEMAARSGHSLNGWIVSILRAATTPQSINIDLDLSSIPFLDDRPPRPGRPHSGRRMTGWV</sequence>
<feature type="region of interest" description="Disordered" evidence="1">
    <location>
        <begin position="163"/>
        <end position="182"/>
    </location>
</feature>
<evidence type="ECO:0008006" key="3">
    <source>
        <dbReference type="Google" id="ProtNLM"/>
    </source>
</evidence>
<reference evidence="2" key="1">
    <citation type="submission" date="2020-02" db="EMBL/GenBank/DDBJ databases">
        <authorList>
            <person name="Meier V. D."/>
        </authorList>
    </citation>
    <scope>NUCLEOTIDE SEQUENCE</scope>
    <source>
        <strain evidence="2">AVDCRST_MAG34</strain>
    </source>
</reference>
<feature type="compositionally biased region" description="Low complexity" evidence="1">
    <location>
        <begin position="80"/>
        <end position="89"/>
    </location>
</feature>
<feature type="region of interest" description="Disordered" evidence="1">
    <location>
        <begin position="80"/>
        <end position="105"/>
    </location>
</feature>
<organism evidence="2">
    <name type="scientific">uncultured Nocardioidaceae bacterium</name>
    <dbReference type="NCBI Taxonomy" id="253824"/>
    <lineage>
        <taxon>Bacteria</taxon>
        <taxon>Bacillati</taxon>
        <taxon>Actinomycetota</taxon>
        <taxon>Actinomycetes</taxon>
        <taxon>Propionibacteriales</taxon>
        <taxon>Nocardioidaceae</taxon>
        <taxon>environmental samples</taxon>
    </lineage>
</organism>
<proteinExistence type="predicted"/>
<dbReference type="InterPro" id="IPR010985">
    <property type="entry name" value="Ribbon_hlx_hlx"/>
</dbReference>
<dbReference type="AlphaFoldDB" id="A0A6J4MUD9"/>
<dbReference type="Gene3D" id="1.10.1220.10">
    <property type="entry name" value="Met repressor-like"/>
    <property type="match status" value="1"/>
</dbReference>
<gene>
    <name evidence="2" type="ORF">AVDCRST_MAG34-3062</name>
</gene>
<dbReference type="SUPFAM" id="SSF47598">
    <property type="entry name" value="Ribbon-helix-helix"/>
    <property type="match status" value="1"/>
</dbReference>
<name>A0A6J4MUD9_9ACTN</name>
<evidence type="ECO:0000256" key="1">
    <source>
        <dbReference type="SAM" id="MobiDB-lite"/>
    </source>
</evidence>
<evidence type="ECO:0000313" key="2">
    <source>
        <dbReference type="EMBL" id="CAA9366998.1"/>
    </source>
</evidence>
<protein>
    <recommendedName>
        <fullName evidence="3">Toxin-antitoxin system HicB family antitoxin</fullName>
    </recommendedName>
</protein>
<accession>A0A6J4MUD9</accession>